<dbReference type="PANTHER" id="PTHR46733">
    <property type="entry name" value="26.5 KDA HEAT SHOCK PROTEIN, MITOCHONDRIAL"/>
    <property type="match status" value="1"/>
</dbReference>
<feature type="domain" description="SHSP" evidence="4">
    <location>
        <begin position="155"/>
        <end position="261"/>
    </location>
</feature>
<gene>
    <name evidence="5" type="ORF">RJT34_10955</name>
</gene>
<comment type="similarity">
    <text evidence="2 3">Belongs to the small heat shock protein (HSP20) family.</text>
</comment>
<proteinExistence type="inferred from homology"/>
<evidence type="ECO:0000256" key="3">
    <source>
        <dbReference type="RuleBase" id="RU003616"/>
    </source>
</evidence>
<evidence type="ECO:0000313" key="6">
    <source>
        <dbReference type="Proteomes" id="UP001359559"/>
    </source>
</evidence>
<dbReference type="AlphaFoldDB" id="A0AAN9JJ12"/>
<evidence type="ECO:0000256" key="2">
    <source>
        <dbReference type="PROSITE-ProRule" id="PRU00285"/>
    </source>
</evidence>
<organism evidence="5 6">
    <name type="scientific">Clitoria ternatea</name>
    <name type="common">Butterfly pea</name>
    <dbReference type="NCBI Taxonomy" id="43366"/>
    <lineage>
        <taxon>Eukaryota</taxon>
        <taxon>Viridiplantae</taxon>
        <taxon>Streptophyta</taxon>
        <taxon>Embryophyta</taxon>
        <taxon>Tracheophyta</taxon>
        <taxon>Spermatophyta</taxon>
        <taxon>Magnoliopsida</taxon>
        <taxon>eudicotyledons</taxon>
        <taxon>Gunneridae</taxon>
        <taxon>Pentapetalae</taxon>
        <taxon>rosids</taxon>
        <taxon>fabids</taxon>
        <taxon>Fabales</taxon>
        <taxon>Fabaceae</taxon>
        <taxon>Papilionoideae</taxon>
        <taxon>50 kb inversion clade</taxon>
        <taxon>NPAAA clade</taxon>
        <taxon>indigoferoid/millettioid clade</taxon>
        <taxon>Phaseoleae</taxon>
        <taxon>Clitoria</taxon>
    </lineage>
</organism>
<dbReference type="PANTHER" id="PTHR46733:SF4">
    <property type="entry name" value="HEAT SHOCK PROTEIN 21, CHLOROPLASTIC"/>
    <property type="match status" value="1"/>
</dbReference>
<evidence type="ECO:0000313" key="5">
    <source>
        <dbReference type="EMBL" id="KAK7300120.1"/>
    </source>
</evidence>
<dbReference type="PROSITE" id="PS01031">
    <property type="entry name" value="SHSP"/>
    <property type="match status" value="1"/>
</dbReference>
<dbReference type="EMBL" id="JAYKXN010000003">
    <property type="protein sequence ID" value="KAK7300120.1"/>
    <property type="molecule type" value="Genomic_DNA"/>
</dbReference>
<reference evidence="5 6" key="1">
    <citation type="submission" date="2024-01" db="EMBL/GenBank/DDBJ databases">
        <title>The genomes of 5 underutilized Papilionoideae crops provide insights into root nodulation and disease resistance.</title>
        <authorList>
            <person name="Yuan L."/>
        </authorList>
    </citation>
    <scope>NUCLEOTIDE SEQUENCE [LARGE SCALE GENOMIC DNA]</scope>
    <source>
        <strain evidence="5">LY-2023</strain>
        <tissue evidence="5">Leaf</tissue>
    </source>
</reference>
<dbReference type="Proteomes" id="UP001359559">
    <property type="component" value="Unassembled WGS sequence"/>
</dbReference>
<protein>
    <recommendedName>
        <fullName evidence="4">SHSP domain-containing protein</fullName>
    </recommendedName>
</protein>
<dbReference type="InterPro" id="IPR044587">
    <property type="entry name" value="HSP21-like"/>
</dbReference>
<dbReference type="CDD" id="cd06464">
    <property type="entry name" value="ACD_sHsps-like"/>
    <property type="match status" value="1"/>
</dbReference>
<keyword evidence="6" id="KW-1185">Reference proteome</keyword>
<dbReference type="Pfam" id="PF00011">
    <property type="entry name" value="HSP20"/>
    <property type="match status" value="1"/>
</dbReference>
<dbReference type="InterPro" id="IPR002068">
    <property type="entry name" value="A-crystallin/Hsp20_dom"/>
</dbReference>
<evidence type="ECO:0000256" key="1">
    <source>
        <dbReference type="ARBA" id="ARBA00023016"/>
    </source>
</evidence>
<dbReference type="GO" id="GO:0009408">
    <property type="term" value="P:response to heat"/>
    <property type="evidence" value="ECO:0007669"/>
    <property type="project" value="InterPro"/>
</dbReference>
<sequence>METESVRRRIHMLASHFTPNDDISTTHVLPMNCSSSLNSVLRRCDNKVYFARQASDSLGYFMRQTSVKESGSISFTAPKPNVAAASESSSKTRAPCFAKPARTESVITNSLDQPMALMNDCDFSTLDPPTFARPNKNTSKRDQLHSERKICYSEIGGIEWSPRMDVAESEAKYVITVEVPGVRISDIRVEVDDQKLCVKGRRSTSSWTIEGCPNASFSSYHKREILYGPYEVVWPLPAGVNKDTVSAEFLDGLLQIIIPKV</sequence>
<keyword evidence="1" id="KW-0346">Stress response</keyword>
<dbReference type="InterPro" id="IPR008978">
    <property type="entry name" value="HSP20-like_chaperone"/>
</dbReference>
<dbReference type="Gene3D" id="2.60.40.790">
    <property type="match status" value="1"/>
</dbReference>
<evidence type="ECO:0000259" key="4">
    <source>
        <dbReference type="PROSITE" id="PS01031"/>
    </source>
</evidence>
<name>A0AAN9JJ12_CLITE</name>
<accession>A0AAN9JJ12</accession>
<dbReference type="SUPFAM" id="SSF49764">
    <property type="entry name" value="HSP20-like chaperones"/>
    <property type="match status" value="1"/>
</dbReference>
<comment type="caution">
    <text evidence="5">The sequence shown here is derived from an EMBL/GenBank/DDBJ whole genome shotgun (WGS) entry which is preliminary data.</text>
</comment>